<feature type="transmembrane region" description="Helical" evidence="5">
    <location>
        <begin position="151"/>
        <end position="171"/>
    </location>
</feature>
<evidence type="ECO:0000256" key="5">
    <source>
        <dbReference type="SAM" id="Phobius"/>
    </source>
</evidence>
<feature type="transmembrane region" description="Helical" evidence="5">
    <location>
        <begin position="35"/>
        <end position="55"/>
    </location>
</feature>
<evidence type="ECO:0000313" key="9">
    <source>
        <dbReference type="Proteomes" id="UP000007879"/>
    </source>
</evidence>
<feature type="transmembrane region" description="Helical" evidence="5">
    <location>
        <begin position="277"/>
        <end position="294"/>
    </location>
</feature>
<dbReference type="PANTHER" id="PTHR11132">
    <property type="entry name" value="SOLUTE CARRIER FAMILY 35"/>
    <property type="match status" value="1"/>
</dbReference>
<feature type="signal peptide" evidence="6">
    <location>
        <begin position="1"/>
        <end position="19"/>
    </location>
</feature>
<gene>
    <name evidence="8" type="primary">100639494</name>
</gene>
<feature type="transmembrane region" description="Helical" evidence="5">
    <location>
        <begin position="224"/>
        <end position="247"/>
    </location>
</feature>
<reference evidence="9" key="1">
    <citation type="journal article" date="2010" name="Nature">
        <title>The Amphimedon queenslandica genome and the evolution of animal complexity.</title>
        <authorList>
            <person name="Srivastava M."/>
            <person name="Simakov O."/>
            <person name="Chapman J."/>
            <person name="Fahey B."/>
            <person name="Gauthier M.E."/>
            <person name="Mitros T."/>
            <person name="Richards G.S."/>
            <person name="Conaco C."/>
            <person name="Dacre M."/>
            <person name="Hellsten U."/>
            <person name="Larroux C."/>
            <person name="Putnam N.H."/>
            <person name="Stanke M."/>
            <person name="Adamska M."/>
            <person name="Darling A."/>
            <person name="Degnan S.M."/>
            <person name="Oakley T.H."/>
            <person name="Plachetzki D.C."/>
            <person name="Zhai Y."/>
            <person name="Adamski M."/>
            <person name="Calcino A."/>
            <person name="Cummins S.F."/>
            <person name="Goodstein D.M."/>
            <person name="Harris C."/>
            <person name="Jackson D.J."/>
            <person name="Leys S.P."/>
            <person name="Shu S."/>
            <person name="Woodcroft B.J."/>
            <person name="Vervoort M."/>
            <person name="Kosik K.S."/>
            <person name="Manning G."/>
            <person name="Degnan B.M."/>
            <person name="Rokhsar D.S."/>
        </authorList>
    </citation>
    <scope>NUCLEOTIDE SEQUENCE [LARGE SCALE GENOMIC DNA]</scope>
</reference>
<evidence type="ECO:0000256" key="1">
    <source>
        <dbReference type="ARBA" id="ARBA00004141"/>
    </source>
</evidence>
<keyword evidence="6" id="KW-0732">Signal</keyword>
<dbReference type="Pfam" id="PF03151">
    <property type="entry name" value="TPT"/>
    <property type="match status" value="1"/>
</dbReference>
<dbReference type="InterPro" id="IPR037185">
    <property type="entry name" value="EmrE-like"/>
</dbReference>
<protein>
    <recommendedName>
        <fullName evidence="7">Sugar phosphate transporter domain-containing protein</fullName>
    </recommendedName>
</protein>
<accession>A0A1X7UGB6</accession>
<evidence type="ECO:0000256" key="4">
    <source>
        <dbReference type="ARBA" id="ARBA00023136"/>
    </source>
</evidence>
<dbReference type="InterPro" id="IPR050186">
    <property type="entry name" value="TPT_transporter"/>
</dbReference>
<reference evidence="8" key="2">
    <citation type="submission" date="2017-05" db="UniProtKB">
        <authorList>
            <consortium name="EnsemblMetazoa"/>
        </authorList>
    </citation>
    <scope>IDENTIFICATION</scope>
</reference>
<evidence type="ECO:0000259" key="7">
    <source>
        <dbReference type="Pfam" id="PF03151"/>
    </source>
</evidence>
<feature type="transmembrane region" description="Helical" evidence="5">
    <location>
        <begin position="100"/>
        <end position="119"/>
    </location>
</feature>
<dbReference type="STRING" id="400682.A0A1X7UGB6"/>
<proteinExistence type="predicted"/>
<evidence type="ECO:0000256" key="3">
    <source>
        <dbReference type="ARBA" id="ARBA00022989"/>
    </source>
</evidence>
<keyword evidence="4 5" id="KW-0472">Membrane</keyword>
<keyword evidence="3 5" id="KW-1133">Transmembrane helix</keyword>
<dbReference type="KEGG" id="aqu:100639494"/>
<feature type="domain" description="Sugar phosphate transporter" evidence="7">
    <location>
        <begin position="7"/>
        <end position="294"/>
    </location>
</feature>
<feature type="transmembrane region" description="Helical" evidence="5">
    <location>
        <begin position="183"/>
        <end position="204"/>
    </location>
</feature>
<feature type="transmembrane region" description="Helical" evidence="5">
    <location>
        <begin position="126"/>
        <end position="145"/>
    </location>
</feature>
<dbReference type="EnsemblMetazoa" id="Aqu2.1.26685_001">
    <property type="protein sequence ID" value="Aqu2.1.26685_001"/>
    <property type="gene ID" value="Aqu2.1.26685"/>
</dbReference>
<name>A0A1X7UGB6_AMPQE</name>
<dbReference type="EnsemblMetazoa" id="XM_011406917.2">
    <property type="protein sequence ID" value="XP_011405219.1"/>
    <property type="gene ID" value="LOC100639494"/>
</dbReference>
<dbReference type="OrthoDB" id="6418713at2759"/>
<feature type="chain" id="PRO_5010855623" description="Sugar phosphate transporter domain-containing protein" evidence="6">
    <location>
        <begin position="20"/>
        <end position="331"/>
    </location>
</feature>
<dbReference type="Proteomes" id="UP000007879">
    <property type="component" value="Unassembled WGS sequence"/>
</dbReference>
<dbReference type="FunCoup" id="A0A1X7UGB6">
    <property type="interactions" value="962"/>
</dbReference>
<dbReference type="AlphaFoldDB" id="A0A1X7UGB6"/>
<dbReference type="SUPFAM" id="SSF103481">
    <property type="entry name" value="Multidrug resistance efflux transporter EmrE"/>
    <property type="match status" value="1"/>
</dbReference>
<dbReference type="GO" id="GO:0016020">
    <property type="term" value="C:membrane"/>
    <property type="evidence" value="ECO:0007669"/>
    <property type="project" value="UniProtKB-SubCell"/>
</dbReference>
<keyword evidence="2 5" id="KW-0812">Transmembrane</keyword>
<evidence type="ECO:0000256" key="6">
    <source>
        <dbReference type="SAM" id="SignalP"/>
    </source>
</evidence>
<organism evidence="8">
    <name type="scientific">Amphimedon queenslandica</name>
    <name type="common">Sponge</name>
    <dbReference type="NCBI Taxonomy" id="400682"/>
    <lineage>
        <taxon>Eukaryota</taxon>
        <taxon>Metazoa</taxon>
        <taxon>Porifera</taxon>
        <taxon>Demospongiae</taxon>
        <taxon>Heteroscleromorpha</taxon>
        <taxon>Haplosclerida</taxon>
        <taxon>Niphatidae</taxon>
        <taxon>Amphimedon</taxon>
    </lineage>
</organism>
<dbReference type="InParanoid" id="A0A1X7UGB6"/>
<keyword evidence="9" id="KW-1185">Reference proteome</keyword>
<dbReference type="InterPro" id="IPR004853">
    <property type="entry name" value="Sugar_P_trans_dom"/>
</dbReference>
<comment type="subcellular location">
    <subcellularLocation>
        <location evidence="1">Membrane</location>
        <topology evidence="1">Multi-pass membrane protein</topology>
    </subcellularLocation>
</comment>
<evidence type="ECO:0000313" key="8">
    <source>
        <dbReference type="EnsemblMetazoa" id="Aqu2.1.26685_001"/>
    </source>
</evidence>
<dbReference type="OMA" id="FWYTVSS"/>
<feature type="transmembrane region" description="Helical" evidence="5">
    <location>
        <begin position="254"/>
        <end position="271"/>
    </location>
</feature>
<evidence type="ECO:0000256" key="2">
    <source>
        <dbReference type="ARBA" id="ARBA00022692"/>
    </source>
</evidence>
<dbReference type="eggNOG" id="KOG1441">
    <property type="taxonomic scope" value="Eukaryota"/>
</dbReference>
<sequence>MRSTATKVICLCLLWYVSGAGNSIAAKKALSIFPYPMTVSMLHLLAMNCLLGPALTLLDIPPTPHLSKRFYIKRLIPLAISKGLGSISSHFSLWRVPVSYLHTVKALVPLFTVVLSTIILKESYSWKVYVSLLPIVCGVLMATVTELSFDMIGMISATLATLLFALTNIYSKKSMREVQINHLRLLLLLTQLATIFLFPTWMYFDVWNIVNNVYKIQHISWLGLMLATSAIMSFIQSIVSFSLLSLISPVGYSVANASKRIIVITTSLVFLRNPVTPYNALGMVIAISGVALYNKIKSDIQMRRSILPKSLNDIASSSSNSIASLLMSRII</sequence>